<feature type="modified residue" description="4-aspartylphosphate" evidence="1">
    <location>
        <position position="65"/>
    </location>
</feature>
<evidence type="ECO:0000313" key="3">
    <source>
        <dbReference type="EMBL" id="MBC5846086.1"/>
    </source>
</evidence>
<evidence type="ECO:0000256" key="1">
    <source>
        <dbReference type="PROSITE-ProRule" id="PRU00169"/>
    </source>
</evidence>
<dbReference type="Proteomes" id="UP000641454">
    <property type="component" value="Unassembled WGS sequence"/>
</dbReference>
<evidence type="ECO:0000313" key="4">
    <source>
        <dbReference type="Proteomes" id="UP000641454"/>
    </source>
</evidence>
<reference evidence="3 4" key="1">
    <citation type="submission" date="2020-08" db="EMBL/GenBank/DDBJ databases">
        <title>Description of novel Flavobacterium F-392 isolate.</title>
        <authorList>
            <person name="Saticioglu I.B."/>
            <person name="Duman M."/>
            <person name="Altun S."/>
        </authorList>
    </citation>
    <scope>NUCLEOTIDE SEQUENCE [LARGE SCALE GENOMIC DNA]</scope>
    <source>
        <strain evidence="3 4">F-392</strain>
    </source>
</reference>
<dbReference type="SUPFAM" id="SSF52172">
    <property type="entry name" value="CheY-like"/>
    <property type="match status" value="1"/>
</dbReference>
<keyword evidence="1" id="KW-0597">Phosphoprotein</keyword>
<organism evidence="3 4">
    <name type="scientific">Flavobacterium muglaense</name>
    <dbReference type="NCBI Taxonomy" id="2764716"/>
    <lineage>
        <taxon>Bacteria</taxon>
        <taxon>Pseudomonadati</taxon>
        <taxon>Bacteroidota</taxon>
        <taxon>Flavobacteriia</taxon>
        <taxon>Flavobacteriales</taxon>
        <taxon>Flavobacteriaceae</taxon>
        <taxon>Flavobacterium</taxon>
    </lineage>
</organism>
<keyword evidence="4" id="KW-1185">Reference proteome</keyword>
<dbReference type="PANTHER" id="PTHR44520:SF2">
    <property type="entry name" value="RESPONSE REGULATOR RCP1"/>
    <property type="match status" value="1"/>
</dbReference>
<protein>
    <submittedName>
        <fullName evidence="3">Response regulator</fullName>
    </submittedName>
</protein>
<dbReference type="PROSITE" id="PS50110">
    <property type="entry name" value="RESPONSE_REGULATORY"/>
    <property type="match status" value="1"/>
</dbReference>
<dbReference type="AlphaFoldDB" id="A0A923SGU5"/>
<dbReference type="Gene3D" id="3.40.50.2300">
    <property type="match status" value="1"/>
</dbReference>
<name>A0A923SGU5_9FLAO</name>
<dbReference type="InterPro" id="IPR011006">
    <property type="entry name" value="CheY-like_superfamily"/>
</dbReference>
<dbReference type="InterPro" id="IPR001789">
    <property type="entry name" value="Sig_transdc_resp-reg_receiver"/>
</dbReference>
<dbReference type="GO" id="GO:0000160">
    <property type="term" value="P:phosphorelay signal transduction system"/>
    <property type="evidence" value="ECO:0007669"/>
    <property type="project" value="InterPro"/>
</dbReference>
<gene>
    <name evidence="3" type="ORF">H8R25_16825</name>
</gene>
<dbReference type="PANTHER" id="PTHR44520">
    <property type="entry name" value="RESPONSE REGULATOR RCP1-RELATED"/>
    <property type="match status" value="1"/>
</dbReference>
<dbReference type="SMART" id="SM00448">
    <property type="entry name" value="REC"/>
    <property type="match status" value="1"/>
</dbReference>
<comment type="caution">
    <text evidence="3">The sequence shown here is derived from an EMBL/GenBank/DDBJ whole genome shotgun (WGS) entry which is preliminary data.</text>
</comment>
<proteinExistence type="predicted"/>
<evidence type="ECO:0000259" key="2">
    <source>
        <dbReference type="PROSITE" id="PS50110"/>
    </source>
</evidence>
<dbReference type="EMBL" id="JACRUL010000071">
    <property type="protein sequence ID" value="MBC5846086.1"/>
    <property type="molecule type" value="Genomic_DNA"/>
</dbReference>
<dbReference type="InterPro" id="IPR052893">
    <property type="entry name" value="TCS_response_regulator"/>
</dbReference>
<dbReference type="Pfam" id="PF00072">
    <property type="entry name" value="Response_reg"/>
    <property type="match status" value="1"/>
</dbReference>
<accession>A0A923SGU5</accession>
<sequence length="135" mass="15079">MKQLDTILLIDDDFATNYLHKKIISKSGIDTPIEVANDGEEGINKLLSLNKSINNENATILVFLDLNMPVMDGWGFLKQFAIIRSTVLCNVDLYVLSSSINPDDKARATSNSLVIDYYPKPLSIATLKNIRSNYL</sequence>
<dbReference type="RefSeq" id="WP_187021415.1">
    <property type="nucleotide sequence ID" value="NZ_JACRUK010000070.1"/>
</dbReference>
<feature type="domain" description="Response regulatory" evidence="2">
    <location>
        <begin position="6"/>
        <end position="135"/>
    </location>
</feature>